<organism evidence="9">
    <name type="scientific">Guillardia theta (strain CCMP2712)</name>
    <name type="common">Cryptophyte</name>
    <dbReference type="NCBI Taxonomy" id="905079"/>
    <lineage>
        <taxon>Eukaryota</taxon>
        <taxon>Cryptophyceae</taxon>
        <taxon>Pyrenomonadales</taxon>
        <taxon>Geminigeraceae</taxon>
        <taxon>Guillardia</taxon>
    </lineage>
</organism>
<evidence type="ECO:0000256" key="7">
    <source>
        <dbReference type="RuleBase" id="RU000488"/>
    </source>
</evidence>
<gene>
    <name evidence="9" type="ORF">GUITHDRAFT_158030</name>
</gene>
<dbReference type="STRING" id="905079.L1J566"/>
<evidence type="ECO:0008006" key="12">
    <source>
        <dbReference type="Google" id="ProtNLM"/>
    </source>
</evidence>
<dbReference type="EnsemblProtists" id="EKX43678">
    <property type="protein sequence ID" value="EKX43678"/>
    <property type="gene ID" value="GUITHDRAFT_158030"/>
</dbReference>
<feature type="transmembrane region" description="Helical" evidence="8">
    <location>
        <begin position="139"/>
        <end position="157"/>
    </location>
</feature>
<dbReference type="Proteomes" id="UP000011087">
    <property type="component" value="Unassembled WGS sequence"/>
</dbReference>
<dbReference type="GeneID" id="17300318"/>
<comment type="similarity">
    <text evidence="7">Belongs to the mitochondrial carrier (TC 2.A.29) family.</text>
</comment>
<dbReference type="Gene3D" id="1.50.40.10">
    <property type="entry name" value="Mitochondrial carrier domain"/>
    <property type="match status" value="1"/>
</dbReference>
<dbReference type="GO" id="GO:0016020">
    <property type="term" value="C:membrane"/>
    <property type="evidence" value="ECO:0007669"/>
    <property type="project" value="UniProtKB-SubCell"/>
</dbReference>
<feature type="transmembrane region" description="Helical" evidence="8">
    <location>
        <begin position="177"/>
        <end position="198"/>
    </location>
</feature>
<reference evidence="10" key="3">
    <citation type="submission" date="2015-06" db="UniProtKB">
        <authorList>
            <consortium name="EnsemblProtists"/>
        </authorList>
    </citation>
    <scope>IDENTIFICATION</scope>
</reference>
<evidence type="ECO:0000256" key="4">
    <source>
        <dbReference type="ARBA" id="ARBA00022737"/>
    </source>
</evidence>
<protein>
    <recommendedName>
        <fullName evidence="12">Mitochondrial carrier protein</fullName>
    </recommendedName>
</protein>
<dbReference type="OMA" id="YKMSVPK"/>
<dbReference type="InterPro" id="IPR018108">
    <property type="entry name" value="MCP_transmembrane"/>
</dbReference>
<reference evidence="11" key="2">
    <citation type="submission" date="2012-11" db="EMBL/GenBank/DDBJ databases">
        <authorList>
            <person name="Kuo A."/>
            <person name="Curtis B.A."/>
            <person name="Tanifuji G."/>
            <person name="Burki F."/>
            <person name="Gruber A."/>
            <person name="Irimia M."/>
            <person name="Maruyama S."/>
            <person name="Arias M.C."/>
            <person name="Ball S.G."/>
            <person name="Gile G.H."/>
            <person name="Hirakawa Y."/>
            <person name="Hopkins J.F."/>
            <person name="Rensing S.A."/>
            <person name="Schmutz J."/>
            <person name="Symeonidi A."/>
            <person name="Elias M."/>
            <person name="Eveleigh R.J."/>
            <person name="Herman E.K."/>
            <person name="Klute M.J."/>
            <person name="Nakayama T."/>
            <person name="Obornik M."/>
            <person name="Reyes-Prieto A."/>
            <person name="Armbrust E.V."/>
            <person name="Aves S.J."/>
            <person name="Beiko R.G."/>
            <person name="Coutinho P."/>
            <person name="Dacks J.B."/>
            <person name="Durnford D.G."/>
            <person name="Fast N.M."/>
            <person name="Green B.R."/>
            <person name="Grisdale C."/>
            <person name="Hempe F."/>
            <person name="Henrissat B."/>
            <person name="Hoppner M.P."/>
            <person name="Ishida K.-I."/>
            <person name="Kim E."/>
            <person name="Koreny L."/>
            <person name="Kroth P.G."/>
            <person name="Liu Y."/>
            <person name="Malik S.-B."/>
            <person name="Maier U.G."/>
            <person name="McRose D."/>
            <person name="Mock T."/>
            <person name="Neilson J.A."/>
            <person name="Onodera N.T."/>
            <person name="Poole A.M."/>
            <person name="Pritham E.J."/>
            <person name="Richards T.A."/>
            <person name="Rocap G."/>
            <person name="Roy S.W."/>
            <person name="Sarai C."/>
            <person name="Schaack S."/>
            <person name="Shirato S."/>
            <person name="Slamovits C.H."/>
            <person name="Spencer D.F."/>
            <person name="Suzuki S."/>
            <person name="Worden A.Z."/>
            <person name="Zauner S."/>
            <person name="Barry K."/>
            <person name="Bell C."/>
            <person name="Bharti A.K."/>
            <person name="Crow J.A."/>
            <person name="Grimwood J."/>
            <person name="Kramer R."/>
            <person name="Lindquist E."/>
            <person name="Lucas S."/>
            <person name="Salamov A."/>
            <person name="McFadden G.I."/>
            <person name="Lane C.E."/>
            <person name="Keeling P.J."/>
            <person name="Gray M.W."/>
            <person name="Grigoriev I.V."/>
            <person name="Archibald J.M."/>
        </authorList>
    </citation>
    <scope>NUCLEOTIDE SEQUENCE</scope>
    <source>
        <strain evidence="11">CCMP2712</strain>
    </source>
</reference>
<dbReference type="GO" id="GO:0055085">
    <property type="term" value="P:transmembrane transport"/>
    <property type="evidence" value="ECO:0007669"/>
    <property type="project" value="InterPro"/>
</dbReference>
<sequence length="273" mass="30366">MARTAVSPLDRVKILMQTQHISNPGEEKYTSVWQALKRICREDGPLGYWRGNGANCLRVIPYSGTQFMSYEQYKLYLLRPNEKQLTVERRLLAGACAGMTATFVTHPLDLLRLRLAVQPELKGVMDAARSVLQEGGVQAFYKGLGPTLVSIAPFVAFNFAAYDTLKNHFFPEKRPGTIATLSMGAAAGLVAQTICYPLDTIRRRMQMKGKIYDNTWNAFITIMRNEGARGIYHGWVANMLKVLPNNGIRFLAYEFMKTLLGLPHKSEGGGGGG</sequence>
<dbReference type="PRINTS" id="PR00926">
    <property type="entry name" value="MITOCARRIER"/>
</dbReference>
<comment type="subcellular location">
    <subcellularLocation>
        <location evidence="1">Membrane</location>
        <topology evidence="1">Multi-pass membrane protein</topology>
    </subcellularLocation>
</comment>
<dbReference type="InterPro" id="IPR002067">
    <property type="entry name" value="MCP"/>
</dbReference>
<evidence type="ECO:0000256" key="8">
    <source>
        <dbReference type="SAM" id="Phobius"/>
    </source>
</evidence>
<dbReference type="EMBL" id="JH993009">
    <property type="protein sequence ID" value="EKX43678.1"/>
    <property type="molecule type" value="Genomic_DNA"/>
</dbReference>
<dbReference type="HOGENOM" id="CLU_015166_10_3_1"/>
<evidence type="ECO:0000256" key="3">
    <source>
        <dbReference type="ARBA" id="ARBA00022692"/>
    </source>
</evidence>
<dbReference type="PROSITE" id="PS50920">
    <property type="entry name" value="SOLCAR"/>
    <property type="match status" value="3"/>
</dbReference>
<accession>L1J566</accession>
<dbReference type="Pfam" id="PF00153">
    <property type="entry name" value="Mito_carr"/>
    <property type="match status" value="3"/>
</dbReference>
<dbReference type="SUPFAM" id="SSF103506">
    <property type="entry name" value="Mitochondrial carrier"/>
    <property type="match status" value="1"/>
</dbReference>
<evidence type="ECO:0000256" key="5">
    <source>
        <dbReference type="ARBA" id="ARBA00023136"/>
    </source>
</evidence>
<name>L1J566_GUITC</name>
<keyword evidence="11" id="KW-1185">Reference proteome</keyword>
<dbReference type="AlphaFoldDB" id="L1J566"/>
<evidence type="ECO:0000313" key="10">
    <source>
        <dbReference type="EnsemblProtists" id="EKX43678"/>
    </source>
</evidence>
<evidence type="ECO:0000313" key="9">
    <source>
        <dbReference type="EMBL" id="EKX43678.1"/>
    </source>
</evidence>
<dbReference type="RefSeq" id="XP_005830658.1">
    <property type="nucleotide sequence ID" value="XM_005830601.1"/>
</dbReference>
<evidence type="ECO:0000256" key="6">
    <source>
        <dbReference type="PROSITE-ProRule" id="PRU00282"/>
    </source>
</evidence>
<keyword evidence="2 7" id="KW-0813">Transport</keyword>
<dbReference type="OrthoDB" id="270584at2759"/>
<keyword evidence="4" id="KW-0677">Repeat</keyword>
<evidence type="ECO:0000256" key="2">
    <source>
        <dbReference type="ARBA" id="ARBA00022448"/>
    </source>
</evidence>
<keyword evidence="8" id="KW-1133">Transmembrane helix</keyword>
<dbReference type="PaxDb" id="55529-EKX43678"/>
<dbReference type="PANTHER" id="PTHR24089">
    <property type="entry name" value="SOLUTE CARRIER FAMILY 25"/>
    <property type="match status" value="1"/>
</dbReference>
<dbReference type="eggNOG" id="KOG0752">
    <property type="taxonomic scope" value="Eukaryota"/>
</dbReference>
<keyword evidence="5 6" id="KW-0472">Membrane</keyword>
<keyword evidence="3 6" id="KW-0812">Transmembrane</keyword>
<reference evidence="9 11" key="1">
    <citation type="journal article" date="2012" name="Nature">
        <title>Algal genomes reveal evolutionary mosaicism and the fate of nucleomorphs.</title>
        <authorList>
            <consortium name="DOE Joint Genome Institute"/>
            <person name="Curtis B.A."/>
            <person name="Tanifuji G."/>
            <person name="Burki F."/>
            <person name="Gruber A."/>
            <person name="Irimia M."/>
            <person name="Maruyama S."/>
            <person name="Arias M.C."/>
            <person name="Ball S.G."/>
            <person name="Gile G.H."/>
            <person name="Hirakawa Y."/>
            <person name="Hopkins J.F."/>
            <person name="Kuo A."/>
            <person name="Rensing S.A."/>
            <person name="Schmutz J."/>
            <person name="Symeonidi A."/>
            <person name="Elias M."/>
            <person name="Eveleigh R.J."/>
            <person name="Herman E.K."/>
            <person name="Klute M.J."/>
            <person name="Nakayama T."/>
            <person name="Obornik M."/>
            <person name="Reyes-Prieto A."/>
            <person name="Armbrust E.V."/>
            <person name="Aves S.J."/>
            <person name="Beiko R.G."/>
            <person name="Coutinho P."/>
            <person name="Dacks J.B."/>
            <person name="Durnford D.G."/>
            <person name="Fast N.M."/>
            <person name="Green B.R."/>
            <person name="Grisdale C.J."/>
            <person name="Hempel F."/>
            <person name="Henrissat B."/>
            <person name="Hoppner M.P."/>
            <person name="Ishida K."/>
            <person name="Kim E."/>
            <person name="Koreny L."/>
            <person name="Kroth P.G."/>
            <person name="Liu Y."/>
            <person name="Malik S.B."/>
            <person name="Maier U.G."/>
            <person name="McRose D."/>
            <person name="Mock T."/>
            <person name="Neilson J.A."/>
            <person name="Onodera N.T."/>
            <person name="Poole A.M."/>
            <person name="Pritham E.J."/>
            <person name="Richards T.A."/>
            <person name="Rocap G."/>
            <person name="Roy S.W."/>
            <person name="Sarai C."/>
            <person name="Schaack S."/>
            <person name="Shirato S."/>
            <person name="Slamovits C.H."/>
            <person name="Spencer D.F."/>
            <person name="Suzuki S."/>
            <person name="Worden A.Z."/>
            <person name="Zauner S."/>
            <person name="Barry K."/>
            <person name="Bell C."/>
            <person name="Bharti A.K."/>
            <person name="Crow J.A."/>
            <person name="Grimwood J."/>
            <person name="Kramer R."/>
            <person name="Lindquist E."/>
            <person name="Lucas S."/>
            <person name="Salamov A."/>
            <person name="McFadden G.I."/>
            <person name="Lane C.E."/>
            <person name="Keeling P.J."/>
            <person name="Gray M.W."/>
            <person name="Grigoriev I.V."/>
            <person name="Archibald J.M."/>
        </authorList>
    </citation>
    <scope>NUCLEOTIDE SEQUENCE</scope>
    <source>
        <strain evidence="9 11">CCMP2712</strain>
    </source>
</reference>
<feature type="repeat" description="Solcar" evidence="6">
    <location>
        <begin position="1"/>
        <end position="76"/>
    </location>
</feature>
<evidence type="ECO:0000256" key="1">
    <source>
        <dbReference type="ARBA" id="ARBA00004141"/>
    </source>
</evidence>
<feature type="repeat" description="Solcar" evidence="6">
    <location>
        <begin position="175"/>
        <end position="259"/>
    </location>
</feature>
<dbReference type="InterPro" id="IPR023395">
    <property type="entry name" value="MCP_dom_sf"/>
</dbReference>
<dbReference type="KEGG" id="gtt:GUITHDRAFT_158030"/>
<feature type="repeat" description="Solcar" evidence="6">
    <location>
        <begin position="85"/>
        <end position="168"/>
    </location>
</feature>
<proteinExistence type="inferred from homology"/>
<evidence type="ECO:0000313" key="11">
    <source>
        <dbReference type="Proteomes" id="UP000011087"/>
    </source>
</evidence>